<organism evidence="3 4">
    <name type="scientific">Puccinia graminis f. sp. tritici</name>
    <dbReference type="NCBI Taxonomy" id="56615"/>
    <lineage>
        <taxon>Eukaryota</taxon>
        <taxon>Fungi</taxon>
        <taxon>Dikarya</taxon>
        <taxon>Basidiomycota</taxon>
        <taxon>Pucciniomycotina</taxon>
        <taxon>Pucciniomycetes</taxon>
        <taxon>Pucciniales</taxon>
        <taxon>Pucciniaceae</taxon>
        <taxon>Puccinia</taxon>
    </lineage>
</organism>
<name>A0A5B0ME66_PUCGR</name>
<dbReference type="AlphaFoldDB" id="A0A5B0ME66"/>
<comment type="caution">
    <text evidence="3">The sequence shown here is derived from an EMBL/GenBank/DDBJ whole genome shotgun (WGS) entry which is preliminary data.</text>
</comment>
<evidence type="ECO:0000313" key="3">
    <source>
        <dbReference type="EMBL" id="KAA1074368.1"/>
    </source>
</evidence>
<dbReference type="Pfam" id="PF20231">
    <property type="entry name" value="DUF6589"/>
    <property type="match status" value="1"/>
</dbReference>
<dbReference type="EMBL" id="VSWC01000157">
    <property type="protein sequence ID" value="KAA1074368.1"/>
    <property type="molecule type" value="Genomic_DNA"/>
</dbReference>
<gene>
    <name evidence="3" type="ORF">PGT21_002883</name>
</gene>
<feature type="compositionally biased region" description="Polar residues" evidence="1">
    <location>
        <begin position="164"/>
        <end position="179"/>
    </location>
</feature>
<dbReference type="Proteomes" id="UP000324748">
    <property type="component" value="Unassembled WGS sequence"/>
</dbReference>
<dbReference type="OrthoDB" id="2507305at2759"/>
<reference evidence="3 4" key="1">
    <citation type="submission" date="2019-05" db="EMBL/GenBank/DDBJ databases">
        <title>Emergence of the Ug99 lineage of the wheat stem rust pathogen through somatic hybridization.</title>
        <authorList>
            <person name="Li F."/>
            <person name="Upadhyaya N.M."/>
            <person name="Sperschneider J."/>
            <person name="Matny O."/>
            <person name="Nguyen-Phuc H."/>
            <person name="Mago R."/>
            <person name="Raley C."/>
            <person name="Miller M.E."/>
            <person name="Silverstein K.A.T."/>
            <person name="Henningsen E."/>
            <person name="Hirsch C.D."/>
            <person name="Visser B."/>
            <person name="Pretorius Z.A."/>
            <person name="Steffenson B.J."/>
            <person name="Schwessinger B."/>
            <person name="Dodds P.N."/>
            <person name="Figueroa M."/>
        </authorList>
    </citation>
    <scope>NUCLEOTIDE SEQUENCE [LARGE SCALE GENOMIC DNA]</scope>
    <source>
        <strain evidence="3">21-0</strain>
    </source>
</reference>
<protein>
    <recommendedName>
        <fullName evidence="2">DUF6589 domain-containing protein</fullName>
    </recommendedName>
</protein>
<proteinExistence type="predicted"/>
<sequence length="561" mass="63192">MMTTNGPSQLEKIVYISNELCRLNLTPKEFITGFLTKDHPQLVYRRRTWATKWGWTSTINLVQSIRNMFLNTPAGSDEWEEFIQAEAIRILRSQSPPRGYYPHGSFQSAVTVTPGFFTDSAMDKRKARLTTHDTPFLYNILVGTLARPGAEVLTREEIDADNPHAQNVNANNTNPTQSDSRIELTSDEADEMNYDGDVFASSVPAQQDRKARSEHTAAIICSMMAFARNRRQNGLQLGNSIRFLACGMSETVNKYLNYMGLTSSRKTALVALESLARCAADQIIHSMALTSRLTPPLCIDNLDMEERVSLATVGKQNRMFHGTWGYIHVPSKDMYDTLDPSQLTLDAYHDALRPVADMLIDPDLFLPADSEDDYSLVWKSQIVSVMLKYVAIPSNRKGMLPLDPPTIEQISHKAPEIHMLRLMDESDNSAEGIGQVMEALQRQSGLDPEDFFGRLQLIDGDLGTAQIFNAIRSLRSPSEYCDHHLNNVTFSLGASHTLWNISQTILTTHLGDSDKMDDLGVWRFLDALGIRPEKVVQKKDFTKMIRAMEQVHEATIHHLLR</sequence>
<evidence type="ECO:0000256" key="1">
    <source>
        <dbReference type="SAM" id="MobiDB-lite"/>
    </source>
</evidence>
<feature type="domain" description="DUF6589" evidence="2">
    <location>
        <begin position="359"/>
        <end position="560"/>
    </location>
</feature>
<evidence type="ECO:0000259" key="2">
    <source>
        <dbReference type="Pfam" id="PF20231"/>
    </source>
</evidence>
<keyword evidence="4" id="KW-1185">Reference proteome</keyword>
<dbReference type="InterPro" id="IPR046496">
    <property type="entry name" value="DUF6589"/>
</dbReference>
<accession>A0A5B0ME66</accession>
<evidence type="ECO:0000313" key="4">
    <source>
        <dbReference type="Proteomes" id="UP000324748"/>
    </source>
</evidence>
<feature type="region of interest" description="Disordered" evidence="1">
    <location>
        <begin position="160"/>
        <end position="180"/>
    </location>
</feature>